<evidence type="ECO:0008006" key="9">
    <source>
        <dbReference type="Google" id="ProtNLM"/>
    </source>
</evidence>
<dbReference type="InterPro" id="IPR002416">
    <property type="entry name" value="T2SS_protein-GspH"/>
</dbReference>
<dbReference type="AlphaFoldDB" id="A0A2M7B657"/>
<organism evidence="7 8">
    <name type="scientific">Candidatus Wolfebacteria bacterium CG03_land_8_20_14_0_80_40_12</name>
    <dbReference type="NCBI Taxonomy" id="1975069"/>
    <lineage>
        <taxon>Bacteria</taxon>
        <taxon>Candidatus Wolfeibacteriota</taxon>
    </lineage>
</organism>
<accession>A0A2M7B657</accession>
<evidence type="ECO:0000313" key="8">
    <source>
        <dbReference type="Proteomes" id="UP000228949"/>
    </source>
</evidence>
<evidence type="ECO:0000256" key="1">
    <source>
        <dbReference type="ARBA" id="ARBA00004167"/>
    </source>
</evidence>
<feature type="transmembrane region" description="Helical" evidence="6">
    <location>
        <begin position="6"/>
        <end position="30"/>
    </location>
</feature>
<keyword evidence="2" id="KW-0488">Methylation</keyword>
<evidence type="ECO:0000313" key="7">
    <source>
        <dbReference type="EMBL" id="PIU98562.1"/>
    </source>
</evidence>
<keyword evidence="5 6" id="KW-0472">Membrane</keyword>
<dbReference type="InterPro" id="IPR045584">
    <property type="entry name" value="Pilin-like"/>
</dbReference>
<dbReference type="Gene3D" id="3.30.700.10">
    <property type="entry name" value="Glycoprotein, Type 4 Pilin"/>
    <property type="match status" value="1"/>
</dbReference>
<dbReference type="GO" id="GO:0015627">
    <property type="term" value="C:type II protein secretion system complex"/>
    <property type="evidence" value="ECO:0007669"/>
    <property type="project" value="InterPro"/>
</dbReference>
<feature type="non-terminal residue" evidence="7">
    <location>
        <position position="60"/>
    </location>
</feature>
<dbReference type="NCBIfam" id="TIGR02532">
    <property type="entry name" value="IV_pilin_GFxxxE"/>
    <property type="match status" value="1"/>
</dbReference>
<dbReference type="EMBL" id="PEVJ01000019">
    <property type="protein sequence ID" value="PIU98562.1"/>
    <property type="molecule type" value="Genomic_DNA"/>
</dbReference>
<sequence length="60" mass="6616">MSSQNSFTLIELLVVIAILAILAVAVVLVLNPMEFIRQSRDSARLTDLSTLNKALVLYQV</sequence>
<evidence type="ECO:0000256" key="4">
    <source>
        <dbReference type="ARBA" id="ARBA00022989"/>
    </source>
</evidence>
<dbReference type="GO" id="GO:0016020">
    <property type="term" value="C:membrane"/>
    <property type="evidence" value="ECO:0007669"/>
    <property type="project" value="UniProtKB-SubCell"/>
</dbReference>
<reference evidence="8" key="1">
    <citation type="submission" date="2017-09" db="EMBL/GenBank/DDBJ databases">
        <title>Depth-based differentiation of microbial function through sediment-hosted aquifers and enrichment of novel symbionts in the deep terrestrial subsurface.</title>
        <authorList>
            <person name="Probst A.J."/>
            <person name="Ladd B."/>
            <person name="Jarett J.K."/>
            <person name="Geller-Mcgrath D.E."/>
            <person name="Sieber C.M.K."/>
            <person name="Emerson J.B."/>
            <person name="Anantharaman K."/>
            <person name="Thomas B.C."/>
            <person name="Malmstrom R."/>
            <person name="Stieglmeier M."/>
            <person name="Klingl A."/>
            <person name="Woyke T."/>
            <person name="Ryan C.M."/>
            <person name="Banfield J.F."/>
        </authorList>
    </citation>
    <scope>NUCLEOTIDE SEQUENCE [LARGE SCALE GENOMIC DNA]</scope>
</reference>
<dbReference type="PRINTS" id="PR00885">
    <property type="entry name" value="BCTERIALGSPH"/>
</dbReference>
<evidence type="ECO:0000256" key="6">
    <source>
        <dbReference type="SAM" id="Phobius"/>
    </source>
</evidence>
<comment type="caution">
    <text evidence="7">The sequence shown here is derived from an EMBL/GenBank/DDBJ whole genome shotgun (WGS) entry which is preliminary data.</text>
</comment>
<evidence type="ECO:0000256" key="2">
    <source>
        <dbReference type="ARBA" id="ARBA00022481"/>
    </source>
</evidence>
<dbReference type="Proteomes" id="UP000228949">
    <property type="component" value="Unassembled WGS sequence"/>
</dbReference>
<proteinExistence type="predicted"/>
<evidence type="ECO:0000256" key="5">
    <source>
        <dbReference type="ARBA" id="ARBA00023136"/>
    </source>
</evidence>
<dbReference type="InterPro" id="IPR012902">
    <property type="entry name" value="N_methyl_site"/>
</dbReference>
<keyword evidence="4 6" id="KW-1133">Transmembrane helix</keyword>
<gene>
    <name evidence="7" type="ORF">COS61_00760</name>
</gene>
<dbReference type="GO" id="GO:0015628">
    <property type="term" value="P:protein secretion by the type II secretion system"/>
    <property type="evidence" value="ECO:0007669"/>
    <property type="project" value="InterPro"/>
</dbReference>
<dbReference type="SUPFAM" id="SSF54523">
    <property type="entry name" value="Pili subunits"/>
    <property type="match status" value="1"/>
</dbReference>
<name>A0A2M7B657_9BACT</name>
<dbReference type="Pfam" id="PF07963">
    <property type="entry name" value="N_methyl"/>
    <property type="match status" value="1"/>
</dbReference>
<protein>
    <recommendedName>
        <fullName evidence="9">Prepilin-type N-terminal cleavage/methylation domain-containing protein</fullName>
    </recommendedName>
</protein>
<comment type="subcellular location">
    <subcellularLocation>
        <location evidence="1">Membrane</location>
        <topology evidence="1">Single-pass membrane protein</topology>
    </subcellularLocation>
</comment>
<evidence type="ECO:0000256" key="3">
    <source>
        <dbReference type="ARBA" id="ARBA00022692"/>
    </source>
</evidence>
<keyword evidence="3 6" id="KW-0812">Transmembrane</keyword>